<dbReference type="CDD" id="cd08876">
    <property type="entry name" value="START_1"/>
    <property type="match status" value="1"/>
</dbReference>
<evidence type="ECO:0000256" key="1">
    <source>
        <dbReference type="SAM" id="SignalP"/>
    </source>
</evidence>
<protein>
    <recommendedName>
        <fullName evidence="2">START domain-containing protein</fullName>
    </recommendedName>
</protein>
<feature type="chain" id="PRO_5003227496" description="START domain-containing protein" evidence="1">
    <location>
        <begin position="24"/>
        <end position="215"/>
    </location>
</feature>
<dbReference type="InterPro" id="IPR002913">
    <property type="entry name" value="START_lipid-bd_dom"/>
</dbReference>
<dbReference type="AlphaFoldDB" id="E8MAG3"/>
<dbReference type="PANTHER" id="PTHR19308">
    <property type="entry name" value="PHOSPHATIDYLCHOLINE TRANSFER PROTEIN"/>
    <property type="match status" value="1"/>
</dbReference>
<gene>
    <name evidence="3" type="ORF">VISI1226_07393</name>
</gene>
<dbReference type="RefSeq" id="WP_008079356.1">
    <property type="nucleotide sequence ID" value="NZ_AEVT01000093.1"/>
</dbReference>
<evidence type="ECO:0000313" key="4">
    <source>
        <dbReference type="Proteomes" id="UP000006228"/>
    </source>
</evidence>
<dbReference type="GO" id="GO:0008289">
    <property type="term" value="F:lipid binding"/>
    <property type="evidence" value="ECO:0007669"/>
    <property type="project" value="InterPro"/>
</dbReference>
<dbReference type="InterPro" id="IPR023393">
    <property type="entry name" value="START-like_dom_sf"/>
</dbReference>
<dbReference type="PIRSF" id="PIRSF039033">
    <property type="entry name" value="START_dom"/>
    <property type="match status" value="1"/>
</dbReference>
<dbReference type="InterPro" id="IPR051213">
    <property type="entry name" value="START_lipid_transfer"/>
</dbReference>
<dbReference type="EMBL" id="AEVT01000093">
    <property type="protein sequence ID" value="EGA69112.1"/>
    <property type="molecule type" value="Genomic_DNA"/>
</dbReference>
<dbReference type="Gene3D" id="3.30.530.20">
    <property type="match status" value="1"/>
</dbReference>
<dbReference type="OrthoDB" id="5734556at2"/>
<evidence type="ECO:0000259" key="2">
    <source>
        <dbReference type="PROSITE" id="PS50848"/>
    </source>
</evidence>
<reference evidence="3 4" key="1">
    <citation type="journal article" date="2012" name="Int. J. Syst. Evol. Microbiol.">
        <title>Vibrio caribbeanicus sp. nov., isolated from the marine sponge Scleritoderma cyanea.</title>
        <authorList>
            <person name="Hoffmann M."/>
            <person name="Monday S.R."/>
            <person name="Allard M.W."/>
            <person name="Strain E.A."/>
            <person name="Whittaker P."/>
            <person name="Naum M."/>
            <person name="McCarthy P.J."/>
            <person name="Lopez J.V."/>
            <person name="Fischer M."/>
            <person name="Brown E.W."/>
        </authorList>
    </citation>
    <scope>NUCLEOTIDE SEQUENCE [LARGE SCALE GENOMIC DNA]</scope>
    <source>
        <strain evidence="4">DSMZ 21326</strain>
    </source>
</reference>
<keyword evidence="1" id="KW-0732">Signal</keyword>
<dbReference type="InterPro" id="IPR028347">
    <property type="entry name" value="START_dom_prot"/>
</dbReference>
<dbReference type="PROSITE" id="PS50848">
    <property type="entry name" value="START"/>
    <property type="match status" value="1"/>
</dbReference>
<name>E8MAG3_PHOS4</name>
<sequence length="215" mass="24634">MERAWQCCWLTLGLLVLSAQALAQPILSWKFDSDDNGISVYYRDHSDGLVEIKAQMFTPTTYSAFLTLLEDSANVPNWIDNVSHSRVLRQLSSNENIVYTQFLAPWPAKDRDMVTYSRYYTDDIGFVLEIKDAPNPVLAPQEGYIRIQSVKAKWQLQKLTSGTTLIEYTAFADPGGALPDWLVNQLAKESARNTFEQLRKQLPRYQTRQHPNLND</sequence>
<accession>E8MAG3</accession>
<dbReference type="GO" id="GO:0005737">
    <property type="term" value="C:cytoplasm"/>
    <property type="evidence" value="ECO:0007669"/>
    <property type="project" value="UniProtKB-ARBA"/>
</dbReference>
<evidence type="ECO:0000313" key="3">
    <source>
        <dbReference type="EMBL" id="EGA69112.1"/>
    </source>
</evidence>
<dbReference type="SUPFAM" id="SSF55961">
    <property type="entry name" value="Bet v1-like"/>
    <property type="match status" value="1"/>
</dbReference>
<dbReference type="GeneID" id="95570563"/>
<dbReference type="Proteomes" id="UP000006228">
    <property type="component" value="Unassembled WGS sequence"/>
</dbReference>
<comment type="caution">
    <text evidence="3">The sequence shown here is derived from an EMBL/GenBank/DDBJ whole genome shotgun (WGS) entry which is preliminary data.</text>
</comment>
<proteinExistence type="predicted"/>
<organism evidence="3 4">
    <name type="scientific">Vibrio sinaloensis DSM 21326</name>
    <dbReference type="NCBI Taxonomy" id="945550"/>
    <lineage>
        <taxon>Bacteria</taxon>
        <taxon>Pseudomonadati</taxon>
        <taxon>Pseudomonadota</taxon>
        <taxon>Gammaproteobacteria</taxon>
        <taxon>Vibrionales</taxon>
        <taxon>Vibrionaceae</taxon>
        <taxon>Vibrio</taxon>
        <taxon>Vibrio oreintalis group</taxon>
    </lineage>
</organism>
<feature type="domain" description="START" evidence="2">
    <location>
        <begin position="29"/>
        <end position="207"/>
    </location>
</feature>
<dbReference type="PANTHER" id="PTHR19308:SF14">
    <property type="entry name" value="START DOMAIN-CONTAINING PROTEIN"/>
    <property type="match status" value="1"/>
</dbReference>
<feature type="signal peptide" evidence="1">
    <location>
        <begin position="1"/>
        <end position="23"/>
    </location>
</feature>
<dbReference type="Pfam" id="PF01852">
    <property type="entry name" value="START"/>
    <property type="match status" value="1"/>
</dbReference>
<dbReference type="eggNOG" id="ENOG5032SB6">
    <property type="taxonomic scope" value="Bacteria"/>
</dbReference>